<dbReference type="GO" id="GO:0005516">
    <property type="term" value="F:calmodulin binding"/>
    <property type="evidence" value="ECO:0007669"/>
    <property type="project" value="UniProtKB-KW"/>
</dbReference>
<keyword evidence="12" id="KW-0112">Calmodulin-binding</keyword>
<evidence type="ECO:0000256" key="17">
    <source>
        <dbReference type="ARBA" id="ARBA00023180"/>
    </source>
</evidence>
<evidence type="ECO:0000256" key="19">
    <source>
        <dbReference type="ARBA" id="ARBA00033667"/>
    </source>
</evidence>
<evidence type="ECO:0000256" key="7">
    <source>
        <dbReference type="ARBA" id="ARBA00022692"/>
    </source>
</evidence>
<evidence type="ECO:0000256" key="12">
    <source>
        <dbReference type="ARBA" id="ARBA00022860"/>
    </source>
</evidence>
<comment type="similarity">
    <text evidence="2">Belongs to the Ca(2+):cation antiporter (CaCA) (TC 2.A.19) family. SLC8 subfamily.</text>
</comment>
<dbReference type="GO" id="GO:0098703">
    <property type="term" value="P:calcium ion import across plasma membrane"/>
    <property type="evidence" value="ECO:0007669"/>
    <property type="project" value="TreeGrafter"/>
</dbReference>
<proteinExistence type="inferred from homology"/>
<dbReference type="Pfam" id="PF01699">
    <property type="entry name" value="Na_Ca_ex"/>
    <property type="match status" value="1"/>
</dbReference>
<dbReference type="GO" id="GO:0005432">
    <property type="term" value="F:calcium:sodium antiporter activity"/>
    <property type="evidence" value="ECO:0007669"/>
    <property type="project" value="InterPro"/>
</dbReference>
<name>A0A2G8LQZ4_STIJA</name>
<keyword evidence="9" id="KW-0732">Signal</keyword>
<dbReference type="InterPro" id="IPR004836">
    <property type="entry name" value="Na_Ca_Ex"/>
</dbReference>
<feature type="transmembrane region" description="Helical" evidence="20">
    <location>
        <begin position="92"/>
        <end position="110"/>
    </location>
</feature>
<evidence type="ECO:0000256" key="5">
    <source>
        <dbReference type="ARBA" id="ARBA00022475"/>
    </source>
</evidence>
<dbReference type="Pfam" id="PF16494">
    <property type="entry name" value="Na_Ca_ex_C"/>
    <property type="match status" value="1"/>
</dbReference>
<dbReference type="Gene3D" id="1.20.1420.30">
    <property type="entry name" value="NCX, central ion-binding region"/>
    <property type="match status" value="1"/>
</dbReference>
<keyword evidence="10" id="KW-0677">Repeat</keyword>
<feature type="transmembrane region" description="Helical" evidence="20">
    <location>
        <begin position="217"/>
        <end position="239"/>
    </location>
</feature>
<dbReference type="NCBIfam" id="TIGR00845">
    <property type="entry name" value="caca"/>
    <property type="match status" value="1"/>
</dbReference>
<keyword evidence="5" id="KW-1003">Cell membrane</keyword>
<dbReference type="SMART" id="SM00237">
    <property type="entry name" value="Calx_beta"/>
    <property type="match status" value="2"/>
</dbReference>
<keyword evidence="23" id="KW-1185">Reference proteome</keyword>
<evidence type="ECO:0000256" key="10">
    <source>
        <dbReference type="ARBA" id="ARBA00022737"/>
    </source>
</evidence>
<accession>A0A2G8LQZ4</accession>
<feature type="transmembrane region" description="Helical" evidence="20">
    <location>
        <begin position="16"/>
        <end position="36"/>
    </location>
</feature>
<dbReference type="GO" id="GO:0098794">
    <property type="term" value="C:postsynapse"/>
    <property type="evidence" value="ECO:0007669"/>
    <property type="project" value="TreeGrafter"/>
</dbReference>
<evidence type="ECO:0000313" key="22">
    <source>
        <dbReference type="EMBL" id="PIK62687.1"/>
    </source>
</evidence>
<keyword evidence="15" id="KW-0406">Ion transport</keyword>
<evidence type="ECO:0000256" key="9">
    <source>
        <dbReference type="ARBA" id="ARBA00022729"/>
    </source>
</evidence>
<gene>
    <name evidence="22" type="ORF">BSL78_00381</name>
</gene>
<dbReference type="PANTHER" id="PTHR11878:SF65">
    <property type="entry name" value="NA_CA-EXCHANGE PROTEIN, ISOFORM G"/>
    <property type="match status" value="1"/>
</dbReference>
<organism evidence="22 23">
    <name type="scientific">Stichopus japonicus</name>
    <name type="common">Sea cucumber</name>
    <dbReference type="NCBI Taxonomy" id="307972"/>
    <lineage>
        <taxon>Eukaryota</taxon>
        <taxon>Metazoa</taxon>
        <taxon>Echinodermata</taxon>
        <taxon>Eleutherozoa</taxon>
        <taxon>Echinozoa</taxon>
        <taxon>Holothuroidea</taxon>
        <taxon>Aspidochirotacea</taxon>
        <taxon>Aspidochirotida</taxon>
        <taxon>Stichopodidae</taxon>
        <taxon>Apostichopus</taxon>
    </lineage>
</organism>
<evidence type="ECO:0000256" key="2">
    <source>
        <dbReference type="ARBA" id="ARBA00007489"/>
    </source>
</evidence>
<keyword evidence="17" id="KW-0325">Glycoprotein</keyword>
<evidence type="ECO:0000313" key="23">
    <source>
        <dbReference type="Proteomes" id="UP000230750"/>
    </source>
</evidence>
<dbReference type="EMBL" id="MRZV01000007">
    <property type="protein sequence ID" value="PIK62687.1"/>
    <property type="molecule type" value="Genomic_DNA"/>
</dbReference>
<keyword evidence="7 20" id="KW-0812">Transmembrane</keyword>
<reference evidence="22 23" key="1">
    <citation type="journal article" date="2017" name="PLoS Biol.">
        <title>The sea cucumber genome provides insights into morphological evolution and visceral regeneration.</title>
        <authorList>
            <person name="Zhang X."/>
            <person name="Sun L."/>
            <person name="Yuan J."/>
            <person name="Sun Y."/>
            <person name="Gao Y."/>
            <person name="Zhang L."/>
            <person name="Li S."/>
            <person name="Dai H."/>
            <person name="Hamel J.F."/>
            <person name="Liu C."/>
            <person name="Yu Y."/>
            <person name="Liu S."/>
            <person name="Lin W."/>
            <person name="Guo K."/>
            <person name="Jin S."/>
            <person name="Xu P."/>
            <person name="Storey K.B."/>
            <person name="Huan P."/>
            <person name="Zhang T."/>
            <person name="Zhou Y."/>
            <person name="Zhang J."/>
            <person name="Lin C."/>
            <person name="Li X."/>
            <person name="Xing L."/>
            <person name="Huo D."/>
            <person name="Sun M."/>
            <person name="Wang L."/>
            <person name="Mercier A."/>
            <person name="Li F."/>
            <person name="Yang H."/>
            <person name="Xiang J."/>
        </authorList>
    </citation>
    <scope>NUCLEOTIDE SEQUENCE [LARGE SCALE GENOMIC DNA]</scope>
    <source>
        <strain evidence="22">Shaxun</strain>
        <tissue evidence="22">Muscle</tissue>
    </source>
</reference>
<protein>
    <submittedName>
        <fullName evidence="22">Putative sodium/calcium exchanger 3 isoform X5</fullName>
    </submittedName>
</protein>
<keyword evidence="16 20" id="KW-0472">Membrane</keyword>
<evidence type="ECO:0000256" key="11">
    <source>
        <dbReference type="ARBA" id="ARBA00022837"/>
    </source>
</evidence>
<evidence type="ECO:0000256" key="16">
    <source>
        <dbReference type="ARBA" id="ARBA00023136"/>
    </source>
</evidence>
<evidence type="ECO:0000259" key="21">
    <source>
        <dbReference type="SMART" id="SM00237"/>
    </source>
</evidence>
<evidence type="ECO:0000256" key="13">
    <source>
        <dbReference type="ARBA" id="ARBA00022989"/>
    </source>
</evidence>
<evidence type="ECO:0000256" key="14">
    <source>
        <dbReference type="ARBA" id="ARBA00023053"/>
    </source>
</evidence>
<keyword evidence="3" id="KW-0813">Transport</keyword>
<dbReference type="GO" id="GO:0046872">
    <property type="term" value="F:metal ion binding"/>
    <property type="evidence" value="ECO:0007669"/>
    <property type="project" value="UniProtKB-KW"/>
</dbReference>
<evidence type="ECO:0000256" key="8">
    <source>
        <dbReference type="ARBA" id="ARBA00022723"/>
    </source>
</evidence>
<dbReference type="InterPro" id="IPR044880">
    <property type="entry name" value="NCX_ion-bd_dom_sf"/>
</dbReference>
<feature type="domain" description="Calx-beta" evidence="21">
    <location>
        <begin position="407"/>
        <end position="507"/>
    </location>
</feature>
<comment type="caution">
    <text evidence="22">The sequence shown here is derived from an EMBL/GenBank/DDBJ whole genome shotgun (WGS) entry which is preliminary data.</text>
</comment>
<comment type="catalytic activity">
    <reaction evidence="19">
        <text>Ca(2+)(in) + 3 Na(+)(out) = Ca(2+)(out) + 3 Na(+)(in)</text>
        <dbReference type="Rhea" id="RHEA:69955"/>
        <dbReference type="ChEBI" id="CHEBI:29101"/>
        <dbReference type="ChEBI" id="CHEBI:29108"/>
    </reaction>
</comment>
<keyword evidence="13 20" id="KW-1133">Transmembrane helix</keyword>
<dbReference type="Proteomes" id="UP000230750">
    <property type="component" value="Unassembled WGS sequence"/>
</dbReference>
<evidence type="ECO:0000256" key="3">
    <source>
        <dbReference type="ARBA" id="ARBA00022448"/>
    </source>
</evidence>
<dbReference type="InterPro" id="IPR038081">
    <property type="entry name" value="CalX-like_sf"/>
</dbReference>
<dbReference type="STRING" id="307972.A0A2G8LQZ4"/>
<evidence type="ECO:0000256" key="15">
    <source>
        <dbReference type="ARBA" id="ARBA00023065"/>
    </source>
</evidence>
<feature type="transmembrane region" description="Helical" evidence="20">
    <location>
        <begin position="245"/>
        <end position="264"/>
    </location>
</feature>
<evidence type="ECO:0000256" key="18">
    <source>
        <dbReference type="ARBA" id="ARBA00023201"/>
    </source>
</evidence>
<keyword evidence="18" id="KW-0739">Sodium transport</keyword>
<dbReference type="InterPro" id="IPR003644">
    <property type="entry name" value="Calx_beta"/>
</dbReference>
<keyword evidence="8" id="KW-0479">Metal-binding</keyword>
<keyword evidence="6" id="KW-0109">Calcium transport</keyword>
<evidence type="ECO:0000256" key="6">
    <source>
        <dbReference type="ARBA" id="ARBA00022568"/>
    </source>
</evidence>
<sequence length="610" mass="67892">MGNPSQNGTCFPLGRARLSACIALWMVILMCGFSPVRGQHPDCQAYKDMNIVSNRTKCNEPGVVLRFVWGNYSAEAREDVSLAALTDRIARATVFFLGLVFMFLGVSIIADRFMSAIEVITSKEKEVTVRKPNGDIITVSVRIWNETVSNLTLMALGSSAPEIFLTVIEIVGDNFIAGDLGPGTIVGSAAFNMFVIIAVCVYVIPEGQVRRLKHLRVFAVTASFSLFAYLWLLLILTITPGVIDWWEALITLLLFPITVLWAYIADKRIFLYRFLRKKYTAEKVVRRGSQTPGSMELGLAYESNNHYNHGADGIQFQGKKYLTVDELDDVKDLEDTRKEAIRLLRELRQKHPEADLQTLEQMANYEALNNQSKSRAFYRIQATRKMCGAGNILKKTLDKKRASVAEVKIEAPEEDTCAHIYFDPSQYTVMENVGLFNISVAREGGDMNSTIYVDYNTEDGTANAGSDYHAGQGTLIFRPGETQKDIGLTIIDDDIFEEDEHFFVRLTNIRAGGPDGMFHSSALGPQAQIVEPSLATVTILDDDHSGIFHFEEMVTKVSESIGVAQFKVVRSAGARGTVVLPYRTVEGTAKGVIDYVNVEGELIFENDETW</sequence>
<dbReference type="GO" id="GO:0007154">
    <property type="term" value="P:cell communication"/>
    <property type="evidence" value="ECO:0007669"/>
    <property type="project" value="InterPro"/>
</dbReference>
<evidence type="ECO:0000256" key="20">
    <source>
        <dbReference type="SAM" id="Phobius"/>
    </source>
</evidence>
<dbReference type="SUPFAM" id="SSF141072">
    <property type="entry name" value="CalX-like"/>
    <property type="match status" value="2"/>
</dbReference>
<dbReference type="Gene3D" id="2.60.40.2030">
    <property type="match status" value="2"/>
</dbReference>
<dbReference type="AlphaFoldDB" id="A0A2G8LQZ4"/>
<keyword evidence="14" id="KW-0915">Sodium</keyword>
<keyword evidence="11" id="KW-0106">Calcium</keyword>
<evidence type="ECO:0000256" key="4">
    <source>
        <dbReference type="ARBA" id="ARBA00022449"/>
    </source>
</evidence>
<evidence type="ECO:0000256" key="1">
    <source>
        <dbReference type="ARBA" id="ARBA00004651"/>
    </source>
</evidence>
<dbReference type="GO" id="GO:0042383">
    <property type="term" value="C:sarcolemma"/>
    <property type="evidence" value="ECO:0007669"/>
    <property type="project" value="TreeGrafter"/>
</dbReference>
<comment type="subcellular location">
    <subcellularLocation>
        <location evidence="1">Cell membrane</location>
        <topology evidence="1">Multi-pass membrane protein</topology>
    </subcellularLocation>
</comment>
<dbReference type="GO" id="GO:0030424">
    <property type="term" value="C:axon"/>
    <property type="evidence" value="ECO:0007669"/>
    <property type="project" value="TreeGrafter"/>
</dbReference>
<dbReference type="InterPro" id="IPR032452">
    <property type="entry name" value="Na_Ca_Ex_C-exten"/>
</dbReference>
<feature type="domain" description="Calx-beta" evidence="21">
    <location>
        <begin position="535"/>
        <end position="609"/>
    </location>
</feature>
<dbReference type="InterPro" id="IPR004837">
    <property type="entry name" value="NaCa_Exmemb"/>
</dbReference>
<dbReference type="InterPro" id="IPR051171">
    <property type="entry name" value="CaCA"/>
</dbReference>
<keyword evidence="4" id="KW-0050">Antiport</keyword>
<feature type="transmembrane region" description="Helical" evidence="20">
    <location>
        <begin position="185"/>
        <end position="205"/>
    </location>
</feature>
<dbReference type="OrthoDB" id="418484at2759"/>
<dbReference type="Pfam" id="PF03160">
    <property type="entry name" value="Calx-beta"/>
    <property type="match status" value="1"/>
</dbReference>
<dbReference type="PANTHER" id="PTHR11878">
    <property type="entry name" value="SODIUM/CALCIUM EXCHANGER"/>
    <property type="match status" value="1"/>
</dbReference>